<keyword evidence="3" id="KW-1185">Reference proteome</keyword>
<gene>
    <name evidence="2" type="ORF">V5N11_030350</name>
</gene>
<reference evidence="2 3" key="1">
    <citation type="submission" date="2024-04" db="EMBL/GenBank/DDBJ databases">
        <title>Genome assembly C_amara_ONT_v2.</title>
        <authorList>
            <person name="Yant L."/>
            <person name="Moore C."/>
            <person name="Slenker M."/>
        </authorList>
    </citation>
    <scope>NUCLEOTIDE SEQUENCE [LARGE SCALE GENOMIC DNA]</scope>
    <source>
        <tissue evidence="2">Leaf</tissue>
    </source>
</reference>
<proteinExistence type="predicted"/>
<dbReference type="Proteomes" id="UP001558713">
    <property type="component" value="Unassembled WGS sequence"/>
</dbReference>
<sequence>MDAKRKFSEEKDLCQNDGKRKKDVIPEIQEAGGSSNDINVARKFSNIDLKGLTNIPIMSFNSQENTVKKDLKIETSVNHAVIDGSGGSGSSGEWLASDLSLVVSEFVEVNVKSEEEINKSKDEWKDIFKVNKASKNGRSRKT</sequence>
<accession>A0ABD1AVF4</accession>
<name>A0ABD1AVF4_CARAN</name>
<dbReference type="AlphaFoldDB" id="A0ABD1AVF4"/>
<evidence type="ECO:0000313" key="2">
    <source>
        <dbReference type="EMBL" id="KAL1210717.1"/>
    </source>
</evidence>
<organism evidence="2 3">
    <name type="scientific">Cardamine amara subsp. amara</name>
    <dbReference type="NCBI Taxonomy" id="228776"/>
    <lineage>
        <taxon>Eukaryota</taxon>
        <taxon>Viridiplantae</taxon>
        <taxon>Streptophyta</taxon>
        <taxon>Embryophyta</taxon>
        <taxon>Tracheophyta</taxon>
        <taxon>Spermatophyta</taxon>
        <taxon>Magnoliopsida</taxon>
        <taxon>eudicotyledons</taxon>
        <taxon>Gunneridae</taxon>
        <taxon>Pentapetalae</taxon>
        <taxon>rosids</taxon>
        <taxon>malvids</taxon>
        <taxon>Brassicales</taxon>
        <taxon>Brassicaceae</taxon>
        <taxon>Cardamineae</taxon>
        <taxon>Cardamine</taxon>
    </lineage>
</organism>
<dbReference type="EMBL" id="JBANAX010000393">
    <property type="protein sequence ID" value="KAL1210717.1"/>
    <property type="molecule type" value="Genomic_DNA"/>
</dbReference>
<feature type="region of interest" description="Disordered" evidence="1">
    <location>
        <begin position="1"/>
        <end position="22"/>
    </location>
</feature>
<evidence type="ECO:0000256" key="1">
    <source>
        <dbReference type="SAM" id="MobiDB-lite"/>
    </source>
</evidence>
<evidence type="ECO:0000313" key="3">
    <source>
        <dbReference type="Proteomes" id="UP001558713"/>
    </source>
</evidence>
<comment type="caution">
    <text evidence="2">The sequence shown here is derived from an EMBL/GenBank/DDBJ whole genome shotgun (WGS) entry which is preliminary data.</text>
</comment>
<protein>
    <submittedName>
        <fullName evidence="2">Uncharacterized protein</fullName>
    </submittedName>
</protein>